<accession>A0AAV9UWX5</accession>
<dbReference type="AlphaFoldDB" id="A0AAV9UWX5"/>
<protein>
    <submittedName>
        <fullName evidence="1">Uncharacterized protein</fullName>
    </submittedName>
</protein>
<organism evidence="1 2">
    <name type="scientific">Orbilia blumenaviensis</name>
    <dbReference type="NCBI Taxonomy" id="1796055"/>
    <lineage>
        <taxon>Eukaryota</taxon>
        <taxon>Fungi</taxon>
        <taxon>Dikarya</taxon>
        <taxon>Ascomycota</taxon>
        <taxon>Pezizomycotina</taxon>
        <taxon>Orbiliomycetes</taxon>
        <taxon>Orbiliales</taxon>
        <taxon>Orbiliaceae</taxon>
        <taxon>Orbilia</taxon>
    </lineage>
</organism>
<proteinExistence type="predicted"/>
<dbReference type="Proteomes" id="UP001373714">
    <property type="component" value="Unassembled WGS sequence"/>
</dbReference>
<dbReference type="EMBL" id="JAVHNS010000007">
    <property type="protein sequence ID" value="KAK6349364.1"/>
    <property type="molecule type" value="Genomic_DNA"/>
</dbReference>
<keyword evidence="2" id="KW-1185">Reference proteome</keyword>
<name>A0AAV9UWX5_9PEZI</name>
<gene>
    <name evidence="1" type="ORF">TWF730_010111</name>
</gene>
<comment type="caution">
    <text evidence="1">The sequence shown here is derived from an EMBL/GenBank/DDBJ whole genome shotgun (WGS) entry which is preliminary data.</text>
</comment>
<reference evidence="1 2" key="1">
    <citation type="submission" date="2019-10" db="EMBL/GenBank/DDBJ databases">
        <authorList>
            <person name="Palmer J.M."/>
        </authorList>
    </citation>
    <scope>NUCLEOTIDE SEQUENCE [LARGE SCALE GENOMIC DNA]</scope>
    <source>
        <strain evidence="1 2">TWF730</strain>
    </source>
</reference>
<evidence type="ECO:0000313" key="2">
    <source>
        <dbReference type="Proteomes" id="UP001373714"/>
    </source>
</evidence>
<evidence type="ECO:0000313" key="1">
    <source>
        <dbReference type="EMBL" id="KAK6349364.1"/>
    </source>
</evidence>
<sequence length="233" mass="25339">MLVAERVDGSRVATVTDFDSDDGYNPGAPVGREIDMTTPGTPPFVIPTTISKDNTNKDQVLEGLLGAVASRQGQDLLNPLAEGFVEEEFRIPIEKFFTNSGGMKSSPGSELVPSHPLQMRIPDGYYDLYRQRASAERYKRIDMKYPNAERTPQTGVSRTGEYLDKATNKTGGDVKTGIGDYVEGPGRASQDIPVGLPQMILESFGNIGSWPGVVMPQEAHGRVVNTPEPPQLK</sequence>